<dbReference type="Gene3D" id="1.10.3990.20">
    <property type="entry name" value="protein bp1543"/>
    <property type="match status" value="1"/>
</dbReference>
<dbReference type="AlphaFoldDB" id="A0A9P1NRE4"/>
<evidence type="ECO:0000259" key="1">
    <source>
        <dbReference type="Pfam" id="PF13467"/>
    </source>
</evidence>
<organism evidence="2 3">
    <name type="scientific">Azospirillum baldaniorum</name>
    <dbReference type="NCBI Taxonomy" id="1064539"/>
    <lineage>
        <taxon>Bacteria</taxon>
        <taxon>Pseudomonadati</taxon>
        <taxon>Pseudomonadota</taxon>
        <taxon>Alphaproteobacteria</taxon>
        <taxon>Rhodospirillales</taxon>
        <taxon>Azospirillaceae</taxon>
        <taxon>Azospirillum</taxon>
    </lineage>
</organism>
<dbReference type="KEGG" id="abs:AZOBR_p340168"/>
<accession>A0A9P1NRE4</accession>
<sequence length="72" mass="7958">MRLEAAFWDALAEIARREGLTVSKLCTRLASQLDAQDIDSFSSAVRVYVMEYFRAATPRSEAPCCEVAVAAE</sequence>
<protein>
    <recommendedName>
        <fullName evidence="1">Ribbon-helix-helix domain-containing protein</fullName>
    </recommendedName>
</protein>
<keyword evidence="3" id="KW-1185">Reference proteome</keyword>
<dbReference type="InterPro" id="IPR038268">
    <property type="entry name" value="RHH_sf"/>
</dbReference>
<feature type="domain" description="Ribbon-helix-helix" evidence="1">
    <location>
        <begin position="2"/>
        <end position="53"/>
    </location>
</feature>
<name>A0A9P1NRE4_9PROT</name>
<dbReference type="EMBL" id="HE577330">
    <property type="protein sequence ID" value="CCD02930.1"/>
    <property type="molecule type" value="Genomic_DNA"/>
</dbReference>
<dbReference type="Pfam" id="PF13467">
    <property type="entry name" value="RHH_4"/>
    <property type="match status" value="1"/>
</dbReference>
<dbReference type="InterPro" id="IPR027373">
    <property type="entry name" value="RHH_dom"/>
</dbReference>
<evidence type="ECO:0000313" key="2">
    <source>
        <dbReference type="EMBL" id="CCD02930.1"/>
    </source>
</evidence>
<dbReference type="Proteomes" id="UP000007319">
    <property type="component" value="Plasmid AZOBR_p3"/>
</dbReference>
<reference evidence="2 3" key="1">
    <citation type="journal article" date="2011" name="PLoS Genet.">
        <title>Azospirillum genomes reveal transition of bacteria from aquatic to terrestrial environments.</title>
        <authorList>
            <person name="Wisniewski-Dye F."/>
            <person name="Borziak K."/>
            <person name="Khalsa-Moyers G."/>
            <person name="Alexandre G."/>
            <person name="Sukharnikov L.O."/>
            <person name="Wuichet K."/>
            <person name="Hurst G.B."/>
            <person name="McDonald W.H."/>
            <person name="Robertson J.S."/>
            <person name="Barbe V."/>
            <person name="Calteau A."/>
            <person name="Rouy Z."/>
            <person name="Mangenot S."/>
            <person name="Prigent-Combaret C."/>
            <person name="Normand P."/>
            <person name="Boyer M."/>
            <person name="Siguier P."/>
            <person name="Dessaux Y."/>
            <person name="Elmerich C."/>
            <person name="Condemine G."/>
            <person name="Krishnen G."/>
            <person name="Kennedy I."/>
            <person name="Paterson A.H."/>
            <person name="Gonzalez V."/>
            <person name="Mavingui P."/>
            <person name="Zhulin I.B."/>
        </authorList>
    </citation>
    <scope>NUCLEOTIDE SEQUENCE [LARGE SCALE GENOMIC DNA]</scope>
    <source>
        <strain evidence="2 3">Sp245</strain>
    </source>
</reference>
<keyword evidence="2" id="KW-0614">Plasmid</keyword>
<gene>
    <name evidence="2" type="ORF">AZOBR_p340168</name>
</gene>
<geneLocation type="plasmid" evidence="2 3">
    <name>AZOBR_p3</name>
</geneLocation>
<evidence type="ECO:0000313" key="3">
    <source>
        <dbReference type="Proteomes" id="UP000007319"/>
    </source>
</evidence>
<proteinExistence type="predicted"/>